<comment type="caution">
    <text evidence="2">The sequence shown here is derived from an EMBL/GenBank/DDBJ whole genome shotgun (WGS) entry which is preliminary data.</text>
</comment>
<dbReference type="RefSeq" id="WP_035745055.1">
    <property type="nucleotide sequence ID" value="NZ_JFGS01000017.1"/>
</dbReference>
<gene>
    <name evidence="2" type="ORF">CDV52_09815</name>
    <name evidence="1" type="ORF">CDV53_14350</name>
</gene>
<evidence type="ECO:0000313" key="3">
    <source>
        <dbReference type="Proteomes" id="UP000196640"/>
    </source>
</evidence>
<proteinExistence type="predicted"/>
<evidence type="ECO:0000313" key="4">
    <source>
        <dbReference type="Proteomes" id="UP000214673"/>
    </source>
</evidence>
<dbReference type="AlphaFoldDB" id="A0A212AR37"/>
<name>A0A212AR37_9RHOB</name>
<reference evidence="3 4" key="1">
    <citation type="submission" date="2016-11" db="EMBL/GenBank/DDBJ databases">
        <title>Comparison of Traditional DNA-DNA Hybridization with In Silico Genomic Analysis.</title>
        <authorList>
            <person name="Nicholson A.C."/>
            <person name="Sammons S."/>
            <person name="Humrighouse B.W."/>
            <person name="Graziano J."/>
            <person name="Lasker B."/>
            <person name="Whitney A.M."/>
            <person name="Mcquiston J.R."/>
        </authorList>
    </citation>
    <scope>NUCLEOTIDE SEQUENCE [LARGE SCALE GENOMIC DNA]</scope>
    <source>
        <strain evidence="1 4">H1892</strain>
        <strain evidence="2 3">H2381</strain>
    </source>
</reference>
<keyword evidence="4" id="KW-1185">Reference proteome</keyword>
<sequence length="92" mass="10359">MLKSSGKLPLNKFEEKRIARRAKREHRATFPERWTHFIRTYFGDDPVEVAGFFGCDPDTAEGWITGSHGASGAFVDYAYSNIPDLGSYLSGR</sequence>
<dbReference type="EMBL" id="NIPX01000015">
    <property type="protein sequence ID" value="OWJ83796.1"/>
    <property type="molecule type" value="Genomic_DNA"/>
</dbReference>
<organism evidence="2 3">
    <name type="scientific">Haematobacter missouriensis</name>
    <dbReference type="NCBI Taxonomy" id="366616"/>
    <lineage>
        <taxon>Bacteria</taxon>
        <taxon>Pseudomonadati</taxon>
        <taxon>Pseudomonadota</taxon>
        <taxon>Alphaproteobacteria</taxon>
        <taxon>Rhodobacterales</taxon>
        <taxon>Paracoccaceae</taxon>
        <taxon>Haematobacter</taxon>
    </lineage>
</organism>
<accession>A0A212AR37</accession>
<dbReference type="Proteomes" id="UP000196640">
    <property type="component" value="Unassembled WGS sequence"/>
</dbReference>
<dbReference type="EMBL" id="NIPV01000086">
    <property type="protein sequence ID" value="OWJ73907.1"/>
    <property type="molecule type" value="Genomic_DNA"/>
</dbReference>
<evidence type="ECO:0000313" key="1">
    <source>
        <dbReference type="EMBL" id="OWJ73907.1"/>
    </source>
</evidence>
<dbReference type="STRING" id="366616.CG51_05990"/>
<evidence type="ECO:0000313" key="2">
    <source>
        <dbReference type="EMBL" id="OWJ83796.1"/>
    </source>
</evidence>
<dbReference type="Proteomes" id="UP000214673">
    <property type="component" value="Unassembled WGS sequence"/>
</dbReference>
<protein>
    <submittedName>
        <fullName evidence="2">Uncharacterized protein</fullName>
    </submittedName>
</protein>